<evidence type="ECO:0000256" key="5">
    <source>
        <dbReference type="ARBA" id="ARBA00023001"/>
    </source>
</evidence>
<comment type="similarity">
    <text evidence="2">Belongs to the glycosyl hydrolase 9 (cellulase E) family.</text>
</comment>
<evidence type="ECO:0000256" key="3">
    <source>
        <dbReference type="ARBA" id="ARBA00012601"/>
    </source>
</evidence>
<dbReference type="EC" id="3.2.1.4" evidence="3"/>
<evidence type="ECO:0000313" key="12">
    <source>
        <dbReference type="EMBL" id="KAK0042374.1"/>
    </source>
</evidence>
<dbReference type="Proteomes" id="UP001233172">
    <property type="component" value="Unassembled WGS sequence"/>
</dbReference>
<dbReference type="Pfam" id="PF00759">
    <property type="entry name" value="Glyco_hydro_9"/>
    <property type="match status" value="1"/>
</dbReference>
<sequence length="775" mass="85307">MWPEIIVLMVTTAVVVYADINIPITGHWSGGFQGKGCFDITQEMHSWTVTLTFDQPLTSLDVYTADIVQTLDGGKVFVLHNKAWNKDEHVGDQLCIEFQGHGSGDISPVVTGALQAGDVSGNPITGTPTPTATTSTTTSSTTSTTSTTTSTTTPSTTHSVTPTPAGDTSSTSTTAIASASTATPTASALTTSHSPRTTLPPSRTYDSDMVFVEDKGDFFYAEFKFTVDEEMLGWIVNITFDGPINFIESGNGVIEKISEDKLHWTMVSFGHQAHLPKGSTYLLFIAANYHGHTIPHAHATMTNMGRDKWSFSPAPTSDTSKYNYNDVLFKSILFYEAQRTGKLPATNRLPYRNNSLVGDKGDGGEDLSGGYFVGHGHVKFNFPIAYSATILSWGYLLYEEAYKAAGQEDHVLESIKWALDYLIKCHTKPDELYVQVSDYIEDYWAWNQPEFYLGERPPYKINDTHPGTDIAMETAAAFASGSLAFKTKDPSYSATLLTHAKQLWDFGNKYHGLYSDSIVMAAYNYSSHGFNDEICWGSLWLYQATNDNTYLTAAEQHFDPLPAPDMSWDNKTAANQVLLYKLTKDDKYKTAVEDTFHYWFPGGSIPYTPKGLAHRSDRAALSSAANMAMLALIAADAGFHVTEYRHWAMCQIHYALGDTGFSYVVGFGDDYPLRPYQRISMCPNHPAHCSPEVLLAEMPNVHILYGALVGGPGANDEYLDKFDSVLNNEVTIEFNAGFQTAVAALKSLWIKSQHPEQLNDAQCPYVGGADVFGRR</sequence>
<evidence type="ECO:0000256" key="1">
    <source>
        <dbReference type="ARBA" id="ARBA00000966"/>
    </source>
</evidence>
<feature type="domain" description="Glycoside hydrolase family 9" evidence="11">
    <location>
        <begin position="324"/>
        <end position="741"/>
    </location>
</feature>
<accession>A0AAD8ATY4</accession>
<dbReference type="Gene3D" id="1.50.10.10">
    <property type="match status" value="1"/>
</dbReference>
<proteinExistence type="inferred from homology"/>
<keyword evidence="5" id="KW-0136">Cellulose degradation</keyword>
<dbReference type="EMBL" id="JASAOG010000242">
    <property type="protein sequence ID" value="KAK0042374.1"/>
    <property type="molecule type" value="Genomic_DNA"/>
</dbReference>
<evidence type="ECO:0000256" key="4">
    <source>
        <dbReference type="ARBA" id="ARBA00022801"/>
    </source>
</evidence>
<feature type="compositionally biased region" description="Low complexity" evidence="9">
    <location>
        <begin position="125"/>
        <end position="195"/>
    </location>
</feature>
<dbReference type="GO" id="GO:0030246">
    <property type="term" value="F:carbohydrate binding"/>
    <property type="evidence" value="ECO:0007669"/>
    <property type="project" value="InterPro"/>
</dbReference>
<reference evidence="12" key="2">
    <citation type="submission" date="2023-04" db="EMBL/GenBank/DDBJ databases">
        <authorList>
            <person name="Bu L."/>
            <person name="Lu L."/>
            <person name="Laidemitt M.R."/>
            <person name="Zhang S.M."/>
            <person name="Mutuku M."/>
            <person name="Mkoji G."/>
            <person name="Steinauer M."/>
            <person name="Loker E.S."/>
        </authorList>
    </citation>
    <scope>NUCLEOTIDE SEQUENCE</scope>
    <source>
        <strain evidence="12">KasaAsao</strain>
        <tissue evidence="12">Whole Snail</tissue>
    </source>
</reference>
<evidence type="ECO:0000256" key="8">
    <source>
        <dbReference type="ARBA" id="ARBA00023326"/>
    </source>
</evidence>
<keyword evidence="13" id="KW-1185">Reference proteome</keyword>
<keyword evidence="6" id="KW-0119">Carbohydrate metabolism</keyword>
<evidence type="ECO:0000256" key="7">
    <source>
        <dbReference type="ARBA" id="ARBA00023295"/>
    </source>
</evidence>
<keyword evidence="10" id="KW-0732">Signal</keyword>
<evidence type="ECO:0000256" key="2">
    <source>
        <dbReference type="ARBA" id="ARBA00007072"/>
    </source>
</evidence>
<keyword evidence="4" id="KW-0378">Hydrolase</keyword>
<gene>
    <name evidence="12" type="ORF">Bpfe_028178</name>
</gene>
<evidence type="ECO:0000256" key="9">
    <source>
        <dbReference type="SAM" id="MobiDB-lite"/>
    </source>
</evidence>
<dbReference type="InterPro" id="IPR008928">
    <property type="entry name" value="6-hairpin_glycosidase_sf"/>
</dbReference>
<dbReference type="SUPFAM" id="SSF49384">
    <property type="entry name" value="Carbohydrate-binding domain"/>
    <property type="match status" value="1"/>
</dbReference>
<feature type="signal peptide" evidence="10">
    <location>
        <begin position="1"/>
        <end position="18"/>
    </location>
</feature>
<dbReference type="GO" id="GO:0008810">
    <property type="term" value="F:cellulase activity"/>
    <property type="evidence" value="ECO:0007669"/>
    <property type="project" value="UniProtKB-EC"/>
</dbReference>
<protein>
    <recommendedName>
        <fullName evidence="3">cellulase</fullName>
        <ecNumber evidence="3">3.2.1.4</ecNumber>
    </recommendedName>
</protein>
<feature type="region of interest" description="Disordered" evidence="9">
    <location>
        <begin position="118"/>
        <end position="201"/>
    </location>
</feature>
<dbReference type="InterPro" id="IPR012341">
    <property type="entry name" value="6hp_glycosidase-like_sf"/>
</dbReference>
<feature type="chain" id="PRO_5042206519" description="cellulase" evidence="10">
    <location>
        <begin position="19"/>
        <end position="775"/>
    </location>
</feature>
<dbReference type="SUPFAM" id="SSF48208">
    <property type="entry name" value="Six-hairpin glycosidases"/>
    <property type="match status" value="1"/>
</dbReference>
<reference evidence="12" key="1">
    <citation type="journal article" date="2023" name="PLoS Negl. Trop. Dis.">
        <title>A genome sequence for Biomphalaria pfeifferi, the major vector snail for the human-infecting parasite Schistosoma mansoni.</title>
        <authorList>
            <person name="Bu L."/>
            <person name="Lu L."/>
            <person name="Laidemitt M.R."/>
            <person name="Zhang S.M."/>
            <person name="Mutuku M."/>
            <person name="Mkoji G."/>
            <person name="Steinauer M."/>
            <person name="Loker E.S."/>
        </authorList>
    </citation>
    <scope>NUCLEOTIDE SEQUENCE</scope>
    <source>
        <strain evidence="12">KasaAsao</strain>
    </source>
</reference>
<dbReference type="GO" id="GO:0030245">
    <property type="term" value="P:cellulose catabolic process"/>
    <property type="evidence" value="ECO:0007669"/>
    <property type="project" value="UniProtKB-KW"/>
</dbReference>
<evidence type="ECO:0000256" key="6">
    <source>
        <dbReference type="ARBA" id="ARBA00023277"/>
    </source>
</evidence>
<organism evidence="12 13">
    <name type="scientific">Biomphalaria pfeifferi</name>
    <name type="common">Bloodfluke planorb</name>
    <name type="synonym">Freshwater snail</name>
    <dbReference type="NCBI Taxonomy" id="112525"/>
    <lineage>
        <taxon>Eukaryota</taxon>
        <taxon>Metazoa</taxon>
        <taxon>Spiralia</taxon>
        <taxon>Lophotrochozoa</taxon>
        <taxon>Mollusca</taxon>
        <taxon>Gastropoda</taxon>
        <taxon>Heterobranchia</taxon>
        <taxon>Euthyneura</taxon>
        <taxon>Panpulmonata</taxon>
        <taxon>Hygrophila</taxon>
        <taxon>Lymnaeoidea</taxon>
        <taxon>Planorbidae</taxon>
        <taxon>Biomphalaria</taxon>
    </lineage>
</organism>
<evidence type="ECO:0000256" key="10">
    <source>
        <dbReference type="SAM" id="SignalP"/>
    </source>
</evidence>
<dbReference type="InterPro" id="IPR001701">
    <property type="entry name" value="Glyco_hydro_9"/>
</dbReference>
<comment type="catalytic activity">
    <reaction evidence="1">
        <text>Endohydrolysis of (1-&gt;4)-beta-D-glucosidic linkages in cellulose, lichenin and cereal beta-D-glucans.</text>
        <dbReference type="EC" id="3.2.1.4"/>
    </reaction>
</comment>
<evidence type="ECO:0000259" key="11">
    <source>
        <dbReference type="Pfam" id="PF00759"/>
    </source>
</evidence>
<dbReference type="AlphaFoldDB" id="A0AAD8ATY4"/>
<dbReference type="InterPro" id="IPR008965">
    <property type="entry name" value="CBM2/CBM3_carb-bd_dom_sf"/>
</dbReference>
<keyword evidence="7" id="KW-0326">Glycosidase</keyword>
<dbReference type="PANTHER" id="PTHR22298">
    <property type="entry name" value="ENDO-1,4-BETA-GLUCANASE"/>
    <property type="match status" value="1"/>
</dbReference>
<name>A0AAD8ATY4_BIOPF</name>
<keyword evidence="8" id="KW-0624">Polysaccharide degradation</keyword>
<evidence type="ECO:0000313" key="13">
    <source>
        <dbReference type="Proteomes" id="UP001233172"/>
    </source>
</evidence>
<comment type="caution">
    <text evidence="12">The sequence shown here is derived from an EMBL/GenBank/DDBJ whole genome shotgun (WGS) entry which is preliminary data.</text>
</comment>